<evidence type="ECO:0000256" key="1">
    <source>
        <dbReference type="ARBA" id="ARBA00007797"/>
    </source>
</evidence>
<proteinExistence type="inferred from homology"/>
<gene>
    <name evidence="3" type="ORF">CVLEPA_LOCUS16465</name>
    <name evidence="4" type="ORF">CVLEPA_LOCUS29556</name>
</gene>
<comment type="similarity">
    <text evidence="1">Belongs to the CBF/MAK21 family.</text>
</comment>
<keyword evidence="5" id="KW-1185">Reference proteome</keyword>
<protein>
    <recommendedName>
        <fullName evidence="2">CCAAT-binding factor domain-containing protein</fullName>
    </recommendedName>
</protein>
<dbReference type="Pfam" id="PF03914">
    <property type="entry name" value="CBF"/>
    <property type="match status" value="1"/>
</dbReference>
<evidence type="ECO:0000313" key="3">
    <source>
        <dbReference type="EMBL" id="CAK8685331.1"/>
    </source>
</evidence>
<dbReference type="EMBL" id="CAWYQH010000152">
    <property type="protein sequence ID" value="CAK8696400.1"/>
    <property type="molecule type" value="Genomic_DNA"/>
</dbReference>
<dbReference type="PANTHER" id="PTHR12455:SF0">
    <property type="entry name" value="NUCLEOLAR COMPLEX PROTEIN 4 HOMOLOG"/>
    <property type="match status" value="1"/>
</dbReference>
<feature type="domain" description="CCAAT-binding factor" evidence="2">
    <location>
        <begin position="291"/>
        <end position="442"/>
    </location>
</feature>
<reference evidence="4 5" key="1">
    <citation type="submission" date="2024-02" db="EMBL/GenBank/DDBJ databases">
        <authorList>
            <person name="Daric V."/>
            <person name="Darras S."/>
        </authorList>
    </citation>
    <scope>NUCLEOTIDE SEQUENCE [LARGE SCALE GENOMIC DNA]</scope>
</reference>
<comment type="caution">
    <text evidence="4">The sequence shown here is derived from an EMBL/GenBank/DDBJ whole genome shotgun (WGS) entry which is preliminary data.</text>
</comment>
<accession>A0ABP0GXX6</accession>
<dbReference type="PANTHER" id="PTHR12455">
    <property type="entry name" value="NUCLEOLAR COMPLEX PROTEIN 4"/>
    <property type="match status" value="1"/>
</dbReference>
<evidence type="ECO:0000313" key="4">
    <source>
        <dbReference type="EMBL" id="CAK8696400.1"/>
    </source>
</evidence>
<evidence type="ECO:0000313" key="5">
    <source>
        <dbReference type="Proteomes" id="UP001642483"/>
    </source>
</evidence>
<sequence>MKSLNIEKLVSDILVSKKHANNIVQLISLISLEHNSSDIENAALACVRVFTKISSDKDLSFGSQSNKLEKMSTEQEYRNWIKERFSDTYSSMINCLTPETAPVLLKSAVELLSIKGYNINTPPVERYMFPEKELLSLIKTFTCSQNELFQFLIPYMKFDDFRFFVLKAIARILSESEINTACLKTVIKFLDSVALYMPKDKETLKNSLAFQQHKEEFELLIQNDHLAPFIVFQQCKQFTAAWLQVLKFPLPKRLHKEVLINLHKNLIPNFSQPRLLADFLTKSYQHGGGVALLALQGLFVLMLEHNLEYPEFYKNLYGMLHPRIFEAKYRARFFHHLELFLSTTYIPAYMVAAFVKKMSRLCLLAPPPCTKSMIFLIKNLLLKHPSICELVNYPISQNKEKIKSDPFQESEEDPAKCNATKSSLWEIAAFSHHYNPDIAKLANTKCLGQEKDVSELLEMDFYDMLHKDSFLCNTHPNYTMNHVHPTHLMGGYEDSVLEFWKID</sequence>
<dbReference type="InterPro" id="IPR005612">
    <property type="entry name" value="CCAAT-binding_factor"/>
</dbReference>
<dbReference type="InterPro" id="IPR027193">
    <property type="entry name" value="Noc4"/>
</dbReference>
<dbReference type="Proteomes" id="UP001642483">
    <property type="component" value="Unassembled WGS sequence"/>
</dbReference>
<evidence type="ECO:0000259" key="2">
    <source>
        <dbReference type="Pfam" id="PF03914"/>
    </source>
</evidence>
<organism evidence="4 5">
    <name type="scientific">Clavelina lepadiformis</name>
    <name type="common">Light-bulb sea squirt</name>
    <name type="synonym">Ascidia lepadiformis</name>
    <dbReference type="NCBI Taxonomy" id="159417"/>
    <lineage>
        <taxon>Eukaryota</taxon>
        <taxon>Metazoa</taxon>
        <taxon>Chordata</taxon>
        <taxon>Tunicata</taxon>
        <taxon>Ascidiacea</taxon>
        <taxon>Aplousobranchia</taxon>
        <taxon>Clavelinidae</taxon>
        <taxon>Clavelina</taxon>
    </lineage>
</organism>
<name>A0ABP0GXX6_CLALP</name>
<dbReference type="EMBL" id="CAWYQH010000099">
    <property type="protein sequence ID" value="CAK8685331.1"/>
    <property type="molecule type" value="Genomic_DNA"/>
</dbReference>